<gene>
    <name evidence="5" type="ORF">AALO_G00289180</name>
</gene>
<dbReference type="SUPFAM" id="SSF53187">
    <property type="entry name" value="Zn-dependent exopeptidases"/>
    <property type="match status" value="1"/>
</dbReference>
<evidence type="ECO:0000256" key="3">
    <source>
        <dbReference type="PROSITE-ProRule" id="PRU01379"/>
    </source>
</evidence>
<dbReference type="PROSITE" id="PS52035">
    <property type="entry name" value="PEPTIDASE_M14"/>
    <property type="match status" value="1"/>
</dbReference>
<dbReference type="InterPro" id="IPR050753">
    <property type="entry name" value="Peptidase_M14_domain"/>
</dbReference>
<dbReference type="GO" id="GO:0006518">
    <property type="term" value="P:peptide metabolic process"/>
    <property type="evidence" value="ECO:0007669"/>
    <property type="project" value="TreeGrafter"/>
</dbReference>
<name>A0AAV6FJL6_9TELE</name>
<comment type="similarity">
    <text evidence="1 3">Belongs to the peptidase M14 family.</text>
</comment>
<organism evidence="5 6">
    <name type="scientific">Alosa alosa</name>
    <name type="common">allis shad</name>
    <dbReference type="NCBI Taxonomy" id="278164"/>
    <lineage>
        <taxon>Eukaryota</taxon>
        <taxon>Metazoa</taxon>
        <taxon>Chordata</taxon>
        <taxon>Craniata</taxon>
        <taxon>Vertebrata</taxon>
        <taxon>Euteleostomi</taxon>
        <taxon>Actinopterygii</taxon>
        <taxon>Neopterygii</taxon>
        <taxon>Teleostei</taxon>
        <taxon>Clupei</taxon>
        <taxon>Clupeiformes</taxon>
        <taxon>Clupeoidei</taxon>
        <taxon>Clupeidae</taxon>
        <taxon>Alosa</taxon>
    </lineage>
</organism>
<protein>
    <recommendedName>
        <fullName evidence="4">Peptidase M14 domain-containing protein</fullName>
    </recommendedName>
</protein>
<feature type="domain" description="Peptidase M14" evidence="4">
    <location>
        <begin position="96"/>
        <end position="360"/>
    </location>
</feature>
<dbReference type="AlphaFoldDB" id="A0AAV6FJL6"/>
<dbReference type="Pfam" id="PF00246">
    <property type="entry name" value="Peptidase_M14"/>
    <property type="match status" value="1"/>
</dbReference>
<evidence type="ECO:0000313" key="5">
    <source>
        <dbReference type="EMBL" id="KAG5261842.1"/>
    </source>
</evidence>
<dbReference type="CDD" id="cd11308">
    <property type="entry name" value="Peptidase_M14NE-CP-C_like"/>
    <property type="match status" value="1"/>
</dbReference>
<reference evidence="5" key="1">
    <citation type="submission" date="2020-10" db="EMBL/GenBank/DDBJ databases">
        <title>Chromosome-scale genome assembly of the Allis shad, Alosa alosa.</title>
        <authorList>
            <person name="Margot Z."/>
            <person name="Christophe K."/>
            <person name="Cabau C."/>
            <person name="Louis A."/>
            <person name="Berthelot C."/>
            <person name="Parey E."/>
            <person name="Roest Crollius H."/>
            <person name="Montfort J."/>
            <person name="Robinson-Rechavi M."/>
            <person name="Bucao C."/>
            <person name="Bouchez O."/>
            <person name="Gislard M."/>
            <person name="Lluch J."/>
            <person name="Milhes M."/>
            <person name="Lampietro C."/>
            <person name="Lopez Roques C."/>
            <person name="Donnadieu C."/>
            <person name="Braasch I."/>
            <person name="Desvignes T."/>
            <person name="Postlethwait J."/>
            <person name="Bobe J."/>
            <person name="Guiguen Y."/>
        </authorList>
    </citation>
    <scope>NUCLEOTIDE SEQUENCE</scope>
    <source>
        <strain evidence="5">M-15738</strain>
        <tissue evidence="5">Blood</tissue>
    </source>
</reference>
<evidence type="ECO:0000256" key="2">
    <source>
        <dbReference type="ARBA" id="ARBA00023180"/>
    </source>
</evidence>
<dbReference type="PRINTS" id="PR00765">
    <property type="entry name" value="CRBOXYPTASEA"/>
</dbReference>
<dbReference type="GO" id="GO:0016485">
    <property type="term" value="P:protein processing"/>
    <property type="evidence" value="ECO:0007669"/>
    <property type="project" value="TreeGrafter"/>
</dbReference>
<dbReference type="EMBL" id="JADWDJ010000023">
    <property type="protein sequence ID" value="KAG5261842.1"/>
    <property type="molecule type" value="Genomic_DNA"/>
</dbReference>
<dbReference type="InterPro" id="IPR057246">
    <property type="entry name" value="CARBOXYPEPT_ZN_1"/>
</dbReference>
<dbReference type="GO" id="GO:0005615">
    <property type="term" value="C:extracellular space"/>
    <property type="evidence" value="ECO:0007669"/>
    <property type="project" value="TreeGrafter"/>
</dbReference>
<dbReference type="Gene3D" id="3.40.630.10">
    <property type="entry name" value="Zn peptidases"/>
    <property type="match status" value="1"/>
</dbReference>
<dbReference type="Gene3D" id="2.60.40.1120">
    <property type="entry name" value="Carboxypeptidase-like, regulatory domain"/>
    <property type="match status" value="2"/>
</dbReference>
<dbReference type="PROSITE" id="PS00132">
    <property type="entry name" value="CARBOXYPEPT_ZN_1"/>
    <property type="match status" value="1"/>
</dbReference>
<feature type="active site" description="Proton donor/acceptor" evidence="3">
    <location>
        <position position="330"/>
    </location>
</feature>
<keyword evidence="2" id="KW-0325">Glycoprotein</keyword>
<dbReference type="Proteomes" id="UP000823561">
    <property type="component" value="Chromosome 23"/>
</dbReference>
<evidence type="ECO:0000256" key="1">
    <source>
        <dbReference type="ARBA" id="ARBA00005988"/>
    </source>
</evidence>
<dbReference type="PANTHER" id="PTHR11532">
    <property type="entry name" value="PROTEASE M14 CARBOXYPEPTIDASE"/>
    <property type="match status" value="1"/>
</dbReference>
<dbReference type="InterPro" id="IPR008969">
    <property type="entry name" value="CarboxyPept-like_regulatory"/>
</dbReference>
<dbReference type="SUPFAM" id="SSF49464">
    <property type="entry name" value="Carboxypeptidase regulatory domain-like"/>
    <property type="match status" value="2"/>
</dbReference>
<evidence type="ECO:0000313" key="6">
    <source>
        <dbReference type="Proteomes" id="UP000823561"/>
    </source>
</evidence>
<evidence type="ECO:0000259" key="4">
    <source>
        <dbReference type="PROSITE" id="PS52035"/>
    </source>
</evidence>
<proteinExistence type="inferred from homology"/>
<keyword evidence="6" id="KW-1185">Reference proteome</keyword>
<dbReference type="GO" id="GO:0004181">
    <property type="term" value="F:metallocarboxypeptidase activity"/>
    <property type="evidence" value="ECO:0007669"/>
    <property type="project" value="InterPro"/>
</dbReference>
<dbReference type="PANTHER" id="PTHR11532:SF84">
    <property type="entry name" value="CARBOXYPEPTIDASE M"/>
    <property type="match status" value="1"/>
</dbReference>
<accession>A0AAV6FJL6</accession>
<dbReference type="InterPro" id="IPR000834">
    <property type="entry name" value="Peptidase_M14"/>
</dbReference>
<dbReference type="SMART" id="SM00631">
    <property type="entry name" value="Zn_pept"/>
    <property type="match status" value="1"/>
</dbReference>
<sequence>MGSHLGRPEDQLTGSHLGQRWPVSGLVLTDPPQIRSSCVFPAIIVVNVRGYLHGDTRLTLSKQATKMMLSMGTTFPILCSWCLWTVLSLCYGLEFRYHNSVEVEKYLREVSRSYPAFTYRYSIGKSVEGRHLWVLVLGKFPREHRVGIPEFKYVGNMHGNEVVGRVLLLQLIDYLTKGYHSNPFVTRLLDSTRVHILPSMNPDGFESSSRDCMSGYGRYNRNGVDLNRNFPDFFLGEDEESREFEASYPYDNSNGGSELQEGASVSPDNDVFVHLAKTYSYSHTQMHRGNACSDSNFPHGITNGYQWYKLPGGMQDYNYVWQQCLEITLELSCCKFPPERELPGFWEANRPALLAYMQQVHLGVKGQVFDGNGNPVQDAVVEVQGRKNLCPFRSGAEGEYYRLLLPGNYTFKDAVVEVQGRKNLCPFRSGAEGEYYRLLLPGNYTFKVTFPGHETLIETLSVPYGPENFSALKHDFWLQRINAGTPAFPTKPCSTRGLQPQDSHSPVLLATPGLTLLLPLLLLSLLM</sequence>
<dbReference type="GO" id="GO:0008270">
    <property type="term" value="F:zinc ion binding"/>
    <property type="evidence" value="ECO:0007669"/>
    <property type="project" value="InterPro"/>
</dbReference>
<comment type="caution">
    <text evidence="5">The sequence shown here is derived from an EMBL/GenBank/DDBJ whole genome shotgun (WGS) entry which is preliminary data.</text>
</comment>